<comment type="caution">
    <text evidence="1">The sequence shown here is derived from an EMBL/GenBank/DDBJ whole genome shotgun (WGS) entry which is preliminary data.</text>
</comment>
<proteinExistence type="predicted"/>
<dbReference type="EMBL" id="AEXY01000011">
    <property type="protein sequence ID" value="EGD36567.1"/>
    <property type="molecule type" value="Genomic_DNA"/>
</dbReference>
<organism evidence="1 2">
    <name type="scientific">Streptococcus sanguinis SK150</name>
    <dbReference type="NCBI Taxonomy" id="888811"/>
    <lineage>
        <taxon>Bacteria</taxon>
        <taxon>Bacillati</taxon>
        <taxon>Bacillota</taxon>
        <taxon>Bacilli</taxon>
        <taxon>Lactobacillales</taxon>
        <taxon>Streptococcaceae</taxon>
        <taxon>Streptococcus</taxon>
    </lineage>
</organism>
<sequence length="45" mass="5484">YKMIIQIGLKFVKDKKSWNVIDSGRHFKLYLRSKKPCQKRYFSGF</sequence>
<reference evidence="1 2" key="1">
    <citation type="submission" date="2011-02" db="EMBL/GenBank/DDBJ databases">
        <authorList>
            <person name="Muzny D."/>
            <person name="Qin X."/>
            <person name="Deng J."/>
            <person name="Jiang H."/>
            <person name="Liu Y."/>
            <person name="Qu J."/>
            <person name="Song X.-Z."/>
            <person name="Zhang L."/>
            <person name="Thornton R."/>
            <person name="Coyle M."/>
            <person name="Francisco L."/>
            <person name="Jackson L."/>
            <person name="Javaid M."/>
            <person name="Korchina V."/>
            <person name="Kovar C."/>
            <person name="Mata R."/>
            <person name="Mathew T."/>
            <person name="Ngo R."/>
            <person name="Nguyen L."/>
            <person name="Nguyen N."/>
            <person name="Okwuonu G."/>
            <person name="Ongeri F."/>
            <person name="Pham C."/>
            <person name="Simmons D."/>
            <person name="Wilczek-Boney K."/>
            <person name="Hale W."/>
            <person name="Jakkamsetti A."/>
            <person name="Pham P."/>
            <person name="Ruth R."/>
            <person name="San Lucas F."/>
            <person name="Warren J."/>
            <person name="Zhang J."/>
            <person name="Zhao Z."/>
            <person name="Zhou C."/>
            <person name="Zhu D."/>
            <person name="Lee S."/>
            <person name="Bess C."/>
            <person name="Blankenburg K."/>
            <person name="Forbes L."/>
            <person name="Fu Q."/>
            <person name="Gubbala S."/>
            <person name="Hirani K."/>
            <person name="Jayaseelan J.C."/>
            <person name="Lara F."/>
            <person name="Munidasa M."/>
            <person name="Palculict T."/>
            <person name="Patil S."/>
            <person name="Pu L.-L."/>
            <person name="Saada N."/>
            <person name="Tang L."/>
            <person name="Weissenberger G."/>
            <person name="Zhu Y."/>
            <person name="Hemphill L."/>
            <person name="Shang Y."/>
            <person name="Youmans B."/>
            <person name="Ayvaz T."/>
            <person name="Ross M."/>
            <person name="Santibanez J."/>
            <person name="Aqrawi P."/>
            <person name="Gross S."/>
            <person name="Joshi V."/>
            <person name="Fowler G."/>
            <person name="Nazareth L."/>
            <person name="Reid J."/>
            <person name="Worley K."/>
            <person name="Petrosino J."/>
            <person name="Highlander S."/>
            <person name="Gibbs R."/>
        </authorList>
    </citation>
    <scope>NUCLEOTIDE SEQUENCE [LARGE SCALE GENOMIC DNA]</scope>
    <source>
        <strain evidence="1 2">SK150</strain>
    </source>
</reference>
<dbReference type="HOGENOM" id="CLU_3209849_0_0_9"/>
<accession>F0ILY3</accession>
<gene>
    <name evidence="1" type="ORF">HMPREF9383_1135</name>
</gene>
<evidence type="ECO:0000313" key="1">
    <source>
        <dbReference type="EMBL" id="EGD36567.1"/>
    </source>
</evidence>
<feature type="non-terminal residue" evidence="1">
    <location>
        <position position="1"/>
    </location>
</feature>
<name>F0ILY3_STRSA</name>
<evidence type="ECO:0000313" key="2">
    <source>
        <dbReference type="Proteomes" id="UP000003530"/>
    </source>
</evidence>
<protein>
    <submittedName>
        <fullName evidence="1">Uncharacterized protein</fullName>
    </submittedName>
</protein>
<dbReference type="AlphaFoldDB" id="F0ILY3"/>
<dbReference type="Proteomes" id="UP000003530">
    <property type="component" value="Unassembled WGS sequence"/>
</dbReference>